<reference evidence="2" key="1">
    <citation type="submission" date="2014-09" db="EMBL/GenBank/DDBJ databases">
        <authorList>
            <person name="Magalhaes I.L.F."/>
            <person name="Oliveira U."/>
            <person name="Santos F.R."/>
            <person name="Vidigal T.H.D.A."/>
            <person name="Brescovit A.D."/>
            <person name="Santos A.J."/>
        </authorList>
    </citation>
    <scope>NUCLEOTIDE SEQUENCE</scope>
    <source>
        <tissue evidence="2">Shoot tissue taken approximately 20 cm above the soil surface</tissue>
    </source>
</reference>
<name>A0A0A9CG21_ARUDO</name>
<dbReference type="EMBL" id="GBRH01222646">
    <property type="protein sequence ID" value="JAD75249.1"/>
    <property type="molecule type" value="Transcribed_RNA"/>
</dbReference>
<reference evidence="2" key="2">
    <citation type="journal article" date="2015" name="Data Brief">
        <title>Shoot transcriptome of the giant reed, Arundo donax.</title>
        <authorList>
            <person name="Barrero R.A."/>
            <person name="Guerrero F.D."/>
            <person name="Moolhuijzen P."/>
            <person name="Goolsby J.A."/>
            <person name="Tidwell J."/>
            <person name="Bellgard S.E."/>
            <person name="Bellgard M.I."/>
        </authorList>
    </citation>
    <scope>NUCLEOTIDE SEQUENCE</scope>
    <source>
        <tissue evidence="2">Shoot tissue taken approximately 20 cm above the soil surface</tissue>
    </source>
</reference>
<keyword evidence="1" id="KW-0472">Membrane</keyword>
<keyword evidence="1" id="KW-0812">Transmembrane</keyword>
<accession>A0A0A9CG21</accession>
<sequence length="76" mass="8831">MYMLALAKKIYAMFFPSWFWIGTTIVLVLVHFMCLIREEASLTNACRLFLLNIARFTLPSVFSFLISHMHSIENGL</sequence>
<organism evidence="2">
    <name type="scientific">Arundo donax</name>
    <name type="common">Giant reed</name>
    <name type="synonym">Donax arundinaceus</name>
    <dbReference type="NCBI Taxonomy" id="35708"/>
    <lineage>
        <taxon>Eukaryota</taxon>
        <taxon>Viridiplantae</taxon>
        <taxon>Streptophyta</taxon>
        <taxon>Embryophyta</taxon>
        <taxon>Tracheophyta</taxon>
        <taxon>Spermatophyta</taxon>
        <taxon>Magnoliopsida</taxon>
        <taxon>Liliopsida</taxon>
        <taxon>Poales</taxon>
        <taxon>Poaceae</taxon>
        <taxon>PACMAD clade</taxon>
        <taxon>Arundinoideae</taxon>
        <taxon>Arundineae</taxon>
        <taxon>Arundo</taxon>
    </lineage>
</organism>
<evidence type="ECO:0000313" key="2">
    <source>
        <dbReference type="EMBL" id="JAD75249.1"/>
    </source>
</evidence>
<evidence type="ECO:0000256" key="1">
    <source>
        <dbReference type="SAM" id="Phobius"/>
    </source>
</evidence>
<feature type="transmembrane region" description="Helical" evidence="1">
    <location>
        <begin position="12"/>
        <end position="36"/>
    </location>
</feature>
<proteinExistence type="predicted"/>
<protein>
    <submittedName>
        <fullName evidence="2">Uncharacterized protein</fullName>
    </submittedName>
</protein>
<keyword evidence="1" id="KW-1133">Transmembrane helix</keyword>
<feature type="transmembrane region" description="Helical" evidence="1">
    <location>
        <begin position="48"/>
        <end position="66"/>
    </location>
</feature>
<dbReference type="AlphaFoldDB" id="A0A0A9CG21"/>